<sequence length="84" mass="9505">MDATEMTCAELVEQLSDYLEDALRPDQMARVRVHLHNCGGCEAHLGELRVTLRTLSSLPSENLPPEVERNVLDIYRKWATPPDS</sequence>
<dbReference type="Gene3D" id="1.10.10.1320">
    <property type="entry name" value="Anti-sigma factor, zinc-finger domain"/>
    <property type="match status" value="1"/>
</dbReference>
<organism evidence="4 5">
    <name type="scientific">Kibdelosporangium persicum</name>
    <dbReference type="NCBI Taxonomy" id="2698649"/>
    <lineage>
        <taxon>Bacteria</taxon>
        <taxon>Bacillati</taxon>
        <taxon>Actinomycetota</taxon>
        <taxon>Actinomycetes</taxon>
        <taxon>Pseudonocardiales</taxon>
        <taxon>Pseudonocardiaceae</taxon>
        <taxon>Kibdelosporangium</taxon>
    </lineage>
</organism>
<feature type="domain" description="Putative zinc-finger" evidence="3">
    <location>
        <begin position="8"/>
        <end position="41"/>
    </location>
</feature>
<keyword evidence="5" id="KW-1185">Reference proteome</keyword>
<gene>
    <name evidence="4" type="ORF">GC106_570</name>
</gene>
<dbReference type="InterPro" id="IPR027383">
    <property type="entry name" value="Znf_put"/>
</dbReference>
<accession>A0ABX2EUZ7</accession>
<dbReference type="InterPro" id="IPR041916">
    <property type="entry name" value="Anti_sigma_zinc_sf"/>
</dbReference>
<keyword evidence="2" id="KW-0804">Transcription</keyword>
<protein>
    <recommendedName>
        <fullName evidence="3">Putative zinc-finger domain-containing protein</fullName>
    </recommendedName>
</protein>
<evidence type="ECO:0000313" key="5">
    <source>
        <dbReference type="Proteomes" id="UP000763557"/>
    </source>
</evidence>
<evidence type="ECO:0000259" key="3">
    <source>
        <dbReference type="Pfam" id="PF13490"/>
    </source>
</evidence>
<dbReference type="RefSeq" id="WP_173123089.1">
    <property type="nucleotide sequence ID" value="NZ_CBCSGW010000042.1"/>
</dbReference>
<evidence type="ECO:0000313" key="4">
    <source>
        <dbReference type="EMBL" id="NRN62856.1"/>
    </source>
</evidence>
<dbReference type="Pfam" id="PF13490">
    <property type="entry name" value="zf-HC2"/>
    <property type="match status" value="1"/>
</dbReference>
<reference evidence="4 5" key="1">
    <citation type="submission" date="2020-01" db="EMBL/GenBank/DDBJ databases">
        <title>Kibdelosporangium persica a novel Actinomycetes from a hot desert in Iran.</title>
        <authorList>
            <person name="Safaei N."/>
            <person name="Zaburannyi N."/>
            <person name="Mueller R."/>
            <person name="Wink J."/>
        </authorList>
    </citation>
    <scope>NUCLEOTIDE SEQUENCE [LARGE SCALE GENOMIC DNA]</scope>
    <source>
        <strain evidence="4 5">4NS15</strain>
    </source>
</reference>
<evidence type="ECO:0000256" key="1">
    <source>
        <dbReference type="ARBA" id="ARBA00023015"/>
    </source>
</evidence>
<dbReference type="EMBL" id="JAAATY010000001">
    <property type="protein sequence ID" value="NRN62856.1"/>
    <property type="molecule type" value="Genomic_DNA"/>
</dbReference>
<dbReference type="Proteomes" id="UP000763557">
    <property type="component" value="Unassembled WGS sequence"/>
</dbReference>
<proteinExistence type="predicted"/>
<evidence type="ECO:0000256" key="2">
    <source>
        <dbReference type="ARBA" id="ARBA00023163"/>
    </source>
</evidence>
<comment type="caution">
    <text evidence="4">The sequence shown here is derived from an EMBL/GenBank/DDBJ whole genome shotgun (WGS) entry which is preliminary data.</text>
</comment>
<keyword evidence="1" id="KW-0805">Transcription regulation</keyword>
<name>A0ABX2EUZ7_9PSEU</name>